<gene>
    <name evidence="6" type="ORF">H8693_02910</name>
</gene>
<evidence type="ECO:0000256" key="2">
    <source>
        <dbReference type="ARBA" id="ARBA00022112"/>
    </source>
</evidence>
<feature type="binding site" evidence="5">
    <location>
        <position position="331"/>
    </location>
    <ligand>
        <name>a divalent metal cation</name>
        <dbReference type="ChEBI" id="CHEBI:60240"/>
        <label>1</label>
    </ligand>
</feature>
<evidence type="ECO:0000313" key="6">
    <source>
        <dbReference type="EMBL" id="MBC8537884.1"/>
    </source>
</evidence>
<dbReference type="GO" id="GO:0046872">
    <property type="term" value="F:metal ion binding"/>
    <property type="evidence" value="ECO:0007669"/>
    <property type="project" value="UniProtKB-UniRule"/>
</dbReference>
<feature type="binding site" evidence="5">
    <location>
        <position position="327"/>
    </location>
    <ligand>
        <name>a divalent metal cation</name>
        <dbReference type="ChEBI" id="CHEBI:60240"/>
        <label>1</label>
    </ligand>
</feature>
<feature type="binding site" evidence="5">
    <location>
        <position position="64"/>
    </location>
    <ligand>
        <name>a divalent metal cation</name>
        <dbReference type="ChEBI" id="CHEBI:60240"/>
        <label>2</label>
    </ligand>
</feature>
<evidence type="ECO:0000256" key="3">
    <source>
        <dbReference type="ARBA" id="ARBA00022723"/>
    </source>
</evidence>
<dbReference type="Gene3D" id="3.40.1390.30">
    <property type="entry name" value="NIF3 (NGG1p interacting factor 3)-like"/>
    <property type="match status" value="2"/>
</dbReference>
<dbReference type="SUPFAM" id="SSF102705">
    <property type="entry name" value="NIF3 (NGG1p interacting factor 3)-like"/>
    <property type="match status" value="1"/>
</dbReference>
<dbReference type="InterPro" id="IPR017221">
    <property type="entry name" value="DUF34/NIF3_bac"/>
</dbReference>
<dbReference type="RefSeq" id="WP_249279714.1">
    <property type="nucleotide sequence ID" value="NZ_JACRSS010000001.1"/>
</dbReference>
<dbReference type="FunFam" id="3.40.1390.30:FF:000001">
    <property type="entry name" value="GTP cyclohydrolase 1 type 2"/>
    <property type="match status" value="1"/>
</dbReference>
<keyword evidence="3 4" id="KW-0479">Metal-binding</keyword>
<name>A0A926DIH3_9FIRM</name>
<evidence type="ECO:0000256" key="1">
    <source>
        <dbReference type="ARBA" id="ARBA00006964"/>
    </source>
</evidence>
<evidence type="ECO:0000256" key="4">
    <source>
        <dbReference type="PIRNR" id="PIRNR037489"/>
    </source>
</evidence>
<dbReference type="PANTHER" id="PTHR13799">
    <property type="entry name" value="NGG1 INTERACTING FACTOR 3"/>
    <property type="match status" value="1"/>
</dbReference>
<protein>
    <recommendedName>
        <fullName evidence="2 4">GTP cyclohydrolase 1 type 2 homolog</fullName>
    </recommendedName>
</protein>
<keyword evidence="7" id="KW-1185">Reference proteome</keyword>
<feature type="binding site" evidence="5">
    <location>
        <position position="102"/>
    </location>
    <ligand>
        <name>a divalent metal cation</name>
        <dbReference type="ChEBI" id="CHEBI:60240"/>
        <label>1</label>
    </ligand>
</feature>
<dbReference type="NCBIfam" id="TIGR00486">
    <property type="entry name" value="YbgI_SA1388"/>
    <property type="match status" value="1"/>
</dbReference>
<organism evidence="6 7">
    <name type="scientific">Guopingia tenuis</name>
    <dbReference type="NCBI Taxonomy" id="2763656"/>
    <lineage>
        <taxon>Bacteria</taxon>
        <taxon>Bacillati</taxon>
        <taxon>Bacillota</taxon>
        <taxon>Clostridia</taxon>
        <taxon>Christensenellales</taxon>
        <taxon>Christensenellaceae</taxon>
        <taxon>Guopingia</taxon>
    </lineage>
</organism>
<comment type="similarity">
    <text evidence="1 4">Belongs to the GTP cyclohydrolase I type 2/NIF3 family.</text>
</comment>
<dbReference type="Proteomes" id="UP000617951">
    <property type="component" value="Unassembled WGS sequence"/>
</dbReference>
<dbReference type="InterPro" id="IPR036069">
    <property type="entry name" value="DUF34/NIF3_sf"/>
</dbReference>
<dbReference type="EMBL" id="JACRSS010000001">
    <property type="protein sequence ID" value="MBC8537884.1"/>
    <property type="molecule type" value="Genomic_DNA"/>
</dbReference>
<dbReference type="InterPro" id="IPR015867">
    <property type="entry name" value="N-reg_PII/ATP_PRibTrfase_C"/>
</dbReference>
<dbReference type="Gene3D" id="3.30.70.120">
    <property type="match status" value="1"/>
</dbReference>
<feature type="binding site" evidence="5">
    <location>
        <position position="63"/>
    </location>
    <ligand>
        <name>a divalent metal cation</name>
        <dbReference type="ChEBI" id="CHEBI:60240"/>
        <label>1</label>
    </ligand>
</feature>
<dbReference type="GO" id="GO:0005737">
    <property type="term" value="C:cytoplasm"/>
    <property type="evidence" value="ECO:0007669"/>
    <property type="project" value="TreeGrafter"/>
</dbReference>
<accession>A0A926DIH3</accession>
<reference evidence="6" key="1">
    <citation type="submission" date="2020-08" db="EMBL/GenBank/DDBJ databases">
        <title>Genome public.</title>
        <authorList>
            <person name="Liu C."/>
            <person name="Sun Q."/>
        </authorList>
    </citation>
    <scope>NUCLEOTIDE SEQUENCE</scope>
    <source>
        <strain evidence="6">NSJ-63</strain>
    </source>
</reference>
<dbReference type="AlphaFoldDB" id="A0A926DIH3"/>
<evidence type="ECO:0000256" key="5">
    <source>
        <dbReference type="PIRSR" id="PIRSR602678-1"/>
    </source>
</evidence>
<proteinExistence type="inferred from homology"/>
<comment type="caution">
    <text evidence="6">The sequence shown here is derived from an EMBL/GenBank/DDBJ whole genome shotgun (WGS) entry which is preliminary data.</text>
</comment>
<dbReference type="Pfam" id="PF01784">
    <property type="entry name" value="DUF34_NIF3"/>
    <property type="match status" value="1"/>
</dbReference>
<evidence type="ECO:0000313" key="7">
    <source>
        <dbReference type="Proteomes" id="UP000617951"/>
    </source>
</evidence>
<dbReference type="PANTHER" id="PTHR13799:SF14">
    <property type="entry name" value="GTP CYCLOHYDROLASE 1 TYPE 2 HOMOLOG"/>
    <property type="match status" value="1"/>
</dbReference>
<dbReference type="PIRSF" id="PIRSF037489">
    <property type="entry name" value="UCP037489_NIF3_YqfO"/>
    <property type="match status" value="1"/>
</dbReference>
<dbReference type="InterPro" id="IPR002678">
    <property type="entry name" value="DUF34/NIF3"/>
</dbReference>
<sequence>MKFQELQSWMEELAPLRYAYDWDNSGVNLYLHDDVERILVCLEVTPTVVEEAAALGCDTIVCHHPMVFRPIKGLRKADPVENLVLAAVQARCNVYAAHTSFDCAPKGMNAVLADKLGLTRQRLLAQERTDGFCKIVVFVPQEAAEKVKEALFSAGAGGAGAYSRVSFSTPGTGEFFPGAGSHPARGRAGSLEQVPELRIECMCPEGLAEKAAAAAREAHPYEEPAIDIIPLVYPKTPVGIGVVGELLEEMPLADFLAMAKEKLEAPLIRFSGTAETVRRVACVGGAGGEFFPEARRAGAEVLLTGEAKYNHFADAAAMGIVLAEAGHYDTEKGFVDAVSHYLQKRINRVQYIVHVHSSRKGERPYRVL</sequence>